<dbReference type="Proteomes" id="UP000198897">
    <property type="component" value="Unassembled WGS sequence"/>
</dbReference>
<dbReference type="Pfam" id="PF00356">
    <property type="entry name" value="LacI"/>
    <property type="match status" value="1"/>
</dbReference>
<gene>
    <name evidence="5" type="ORF">SAMN05216353_10546</name>
</gene>
<keyword evidence="6" id="KW-1185">Reference proteome</keyword>
<dbReference type="InterPro" id="IPR046335">
    <property type="entry name" value="LacI/GalR-like_sensor"/>
</dbReference>
<dbReference type="Gene3D" id="1.10.260.40">
    <property type="entry name" value="lambda repressor-like DNA-binding domains"/>
    <property type="match status" value="1"/>
</dbReference>
<dbReference type="GO" id="GO:0003700">
    <property type="term" value="F:DNA-binding transcription factor activity"/>
    <property type="evidence" value="ECO:0007669"/>
    <property type="project" value="TreeGrafter"/>
</dbReference>
<keyword evidence="3" id="KW-0804">Transcription</keyword>
<evidence type="ECO:0000256" key="3">
    <source>
        <dbReference type="ARBA" id="ARBA00023163"/>
    </source>
</evidence>
<dbReference type="PANTHER" id="PTHR30146:SF109">
    <property type="entry name" value="HTH-TYPE TRANSCRIPTIONAL REGULATOR GALS"/>
    <property type="match status" value="1"/>
</dbReference>
<dbReference type="CDD" id="cd06294">
    <property type="entry name" value="PBP1_MalR-like"/>
    <property type="match status" value="1"/>
</dbReference>
<dbReference type="EMBL" id="FOOG01000005">
    <property type="protein sequence ID" value="SFF67396.1"/>
    <property type="molecule type" value="Genomic_DNA"/>
</dbReference>
<dbReference type="InterPro" id="IPR028082">
    <property type="entry name" value="Peripla_BP_I"/>
</dbReference>
<dbReference type="InterPro" id="IPR010982">
    <property type="entry name" value="Lambda_DNA-bd_dom_sf"/>
</dbReference>
<proteinExistence type="predicted"/>
<evidence type="ECO:0000256" key="2">
    <source>
        <dbReference type="ARBA" id="ARBA00023125"/>
    </source>
</evidence>
<dbReference type="GO" id="GO:0000976">
    <property type="term" value="F:transcription cis-regulatory region binding"/>
    <property type="evidence" value="ECO:0007669"/>
    <property type="project" value="TreeGrafter"/>
</dbReference>
<accession>A0A1I2KR60</accession>
<dbReference type="SUPFAM" id="SSF53822">
    <property type="entry name" value="Periplasmic binding protein-like I"/>
    <property type="match status" value="1"/>
</dbReference>
<evidence type="ECO:0000256" key="1">
    <source>
        <dbReference type="ARBA" id="ARBA00023015"/>
    </source>
</evidence>
<evidence type="ECO:0000259" key="4">
    <source>
        <dbReference type="PROSITE" id="PS50932"/>
    </source>
</evidence>
<dbReference type="AlphaFoldDB" id="A0A1I2KR60"/>
<dbReference type="Pfam" id="PF13377">
    <property type="entry name" value="Peripla_BP_3"/>
    <property type="match status" value="1"/>
</dbReference>
<evidence type="ECO:0000313" key="6">
    <source>
        <dbReference type="Proteomes" id="UP000198897"/>
    </source>
</evidence>
<evidence type="ECO:0000313" key="5">
    <source>
        <dbReference type="EMBL" id="SFF67396.1"/>
    </source>
</evidence>
<dbReference type="SMART" id="SM00354">
    <property type="entry name" value="HTH_LACI"/>
    <property type="match status" value="1"/>
</dbReference>
<dbReference type="PROSITE" id="PS50932">
    <property type="entry name" value="HTH_LACI_2"/>
    <property type="match status" value="1"/>
</dbReference>
<protein>
    <submittedName>
        <fullName evidence="5">Transcriptional regulator, LacI family</fullName>
    </submittedName>
</protein>
<organism evidence="5 6">
    <name type="scientific">Halobacillus alkaliphilus</name>
    <dbReference type="NCBI Taxonomy" id="396056"/>
    <lineage>
        <taxon>Bacteria</taxon>
        <taxon>Bacillati</taxon>
        <taxon>Bacillota</taxon>
        <taxon>Bacilli</taxon>
        <taxon>Bacillales</taxon>
        <taxon>Bacillaceae</taxon>
        <taxon>Halobacillus</taxon>
    </lineage>
</organism>
<dbReference type="SUPFAM" id="SSF47413">
    <property type="entry name" value="lambda repressor-like DNA-binding domains"/>
    <property type="match status" value="1"/>
</dbReference>
<sequence length="346" mass="38264">MLGVTIKQVAKAAGVAPSTVSRVIADHPRISTATKKRVKKAMKEMGYHPNANARNLANRSTQSIGVVMPTSADKALQNPFFPEVLRGISAVAHHLDYSLLLSTGETDEEMQEGVERMVYSNRVDGIILLYSQIDDPVVNFLLEQDFPFVVVGKPSERVDEITHVDNDNVRAGKDITSHLINLGHENIGFIGGSQDRIVTIDRMRGYELALKEAGLPFLKDYRIHTEFLKSGGRQAVHELFSIPDPPTGLVIADDLMSIGVVNMLEEFGKRVPQDVSIVSFNNVYLSEVTRPPLTTVDIHIYQLGSQAAKCLIEKVKDRSEPAKRIIIPYEIKHRASATEKEASSKV</sequence>
<dbReference type="CDD" id="cd01392">
    <property type="entry name" value="HTH_LacI"/>
    <property type="match status" value="1"/>
</dbReference>
<dbReference type="PANTHER" id="PTHR30146">
    <property type="entry name" value="LACI-RELATED TRANSCRIPTIONAL REPRESSOR"/>
    <property type="match status" value="1"/>
</dbReference>
<keyword evidence="1" id="KW-0805">Transcription regulation</keyword>
<name>A0A1I2KR60_9BACI</name>
<reference evidence="6" key="1">
    <citation type="submission" date="2016-10" db="EMBL/GenBank/DDBJ databases">
        <authorList>
            <person name="Varghese N."/>
            <person name="Submissions S."/>
        </authorList>
    </citation>
    <scope>NUCLEOTIDE SEQUENCE [LARGE SCALE GENOMIC DNA]</scope>
    <source>
        <strain evidence="6">FP5</strain>
    </source>
</reference>
<dbReference type="InterPro" id="IPR000843">
    <property type="entry name" value="HTH_LacI"/>
</dbReference>
<keyword evidence="2" id="KW-0238">DNA-binding</keyword>
<feature type="domain" description="HTH lacI-type" evidence="4">
    <location>
        <begin position="4"/>
        <end position="58"/>
    </location>
</feature>
<dbReference type="Gene3D" id="3.40.50.2300">
    <property type="match status" value="2"/>
</dbReference>